<dbReference type="InterPro" id="IPR029058">
    <property type="entry name" value="AB_hydrolase_fold"/>
</dbReference>
<gene>
    <name evidence="2" type="ORF">EHQ17_17650</name>
</gene>
<dbReference type="AlphaFoldDB" id="A0A5F1YZH7"/>
<dbReference type="InterPro" id="IPR000073">
    <property type="entry name" value="AB_hydrolase_1"/>
</dbReference>
<proteinExistence type="predicted"/>
<dbReference type="GO" id="GO:0016787">
    <property type="term" value="F:hydrolase activity"/>
    <property type="evidence" value="ECO:0007669"/>
    <property type="project" value="UniProtKB-KW"/>
</dbReference>
<evidence type="ECO:0000313" key="3">
    <source>
        <dbReference type="Proteomes" id="UP000298277"/>
    </source>
</evidence>
<keyword evidence="3" id="KW-1185">Reference proteome</keyword>
<dbReference type="Pfam" id="PF00561">
    <property type="entry name" value="Abhydrolase_1"/>
    <property type="match status" value="1"/>
</dbReference>
<feature type="domain" description="AB hydrolase-1" evidence="1">
    <location>
        <begin position="77"/>
        <end position="197"/>
    </location>
</feature>
<dbReference type="PANTHER" id="PTHR12277">
    <property type="entry name" value="ALPHA/BETA HYDROLASE DOMAIN-CONTAINING PROTEIN"/>
    <property type="match status" value="1"/>
</dbReference>
<dbReference type="SUPFAM" id="SSF53474">
    <property type="entry name" value="alpha/beta-Hydrolases"/>
    <property type="match status" value="1"/>
</dbReference>
<dbReference type="EMBL" id="RQFA01000080">
    <property type="protein sequence ID" value="TGK27922.1"/>
    <property type="molecule type" value="Genomic_DNA"/>
</dbReference>
<accession>A0A5F1YZH7</accession>
<comment type="caution">
    <text evidence="2">The sequence shown here is derived from an EMBL/GenBank/DDBJ whole genome shotgun (WGS) entry which is preliminary data.</text>
</comment>
<reference evidence="2" key="1">
    <citation type="journal article" date="2019" name="PLoS Negl. Trop. Dis.">
        <title>Revisiting the worldwide diversity of Leptospira species in the environment.</title>
        <authorList>
            <person name="Vincent A.T."/>
            <person name="Schiettekatte O."/>
            <person name="Bourhy P."/>
            <person name="Veyrier F.J."/>
            <person name="Picardeau M."/>
        </authorList>
    </citation>
    <scope>NUCLEOTIDE SEQUENCE [LARGE SCALE GENOMIC DNA]</scope>
    <source>
        <strain evidence="2">201800299</strain>
    </source>
</reference>
<dbReference type="RefSeq" id="WP_135590961.1">
    <property type="nucleotide sequence ID" value="NZ_RQEZ01000046.1"/>
</dbReference>
<dbReference type="OrthoDB" id="9776685at2"/>
<dbReference type="Gene3D" id="3.40.50.1820">
    <property type="entry name" value="alpha/beta hydrolase"/>
    <property type="match status" value="1"/>
</dbReference>
<organism evidence="2 3">
    <name type="scientific">Leptospira gomenensis</name>
    <dbReference type="NCBI Taxonomy" id="2484974"/>
    <lineage>
        <taxon>Bacteria</taxon>
        <taxon>Pseudomonadati</taxon>
        <taxon>Spirochaetota</taxon>
        <taxon>Spirochaetia</taxon>
        <taxon>Leptospirales</taxon>
        <taxon>Leptospiraceae</taxon>
        <taxon>Leptospira</taxon>
    </lineage>
</organism>
<name>A0A5F1YZH7_9LEPT</name>
<evidence type="ECO:0000313" key="2">
    <source>
        <dbReference type="EMBL" id="TGK27922.1"/>
    </source>
</evidence>
<sequence length="275" mass="31986">MKRPMAVALILILFFGAAIFFTGWNHQHKLIFFPEKLPENFTFSFRDPFEEIVLATTDGEKSYGVYFRSEVNESEKTILYFHGNAGSLRTWGAISEDFLPLGWNVLVTDYRSYGKNTGTLSETSMYSDAELWLDHLRNKKKIKDSEIVIYGRSIGTGIATELVSKHPDMVLFLETPFTDLPSLAKVYYPFLKNWMFRFRFQNLEKLKKIRSKTILFHGTNDEVIPFEHSEIIFKKLKELNRNAELHVIPGGSHNDLSSFPEYHKVLKKSLDEIRR</sequence>
<evidence type="ECO:0000259" key="1">
    <source>
        <dbReference type="Pfam" id="PF00561"/>
    </source>
</evidence>
<protein>
    <submittedName>
        <fullName evidence="2">Alpha/beta hydrolase</fullName>
    </submittedName>
</protein>
<dbReference type="PANTHER" id="PTHR12277:SF81">
    <property type="entry name" value="PROTEIN ABHD13"/>
    <property type="match status" value="1"/>
</dbReference>
<dbReference type="Proteomes" id="UP000298277">
    <property type="component" value="Unassembled WGS sequence"/>
</dbReference>
<keyword evidence="2" id="KW-0378">Hydrolase</keyword>